<name>A0A1X0D7U9_9MYCO</name>
<evidence type="ECO:0000256" key="1">
    <source>
        <dbReference type="SAM" id="MobiDB-lite"/>
    </source>
</evidence>
<reference evidence="2 3" key="1">
    <citation type="submission" date="2017-02" db="EMBL/GenBank/DDBJ databases">
        <title>The new phylogeny of genus Mycobacterium.</title>
        <authorList>
            <person name="Tortoli E."/>
            <person name="Trovato A."/>
            <person name="Cirillo D.M."/>
        </authorList>
    </citation>
    <scope>NUCLEOTIDE SEQUENCE [LARGE SCALE GENOMIC DNA]</scope>
    <source>
        <strain evidence="2 3">FI-09383</strain>
    </source>
</reference>
<organism evidence="2 3">
    <name type="scientific">Mycolicibacterium elephantis</name>
    <dbReference type="NCBI Taxonomy" id="81858"/>
    <lineage>
        <taxon>Bacteria</taxon>
        <taxon>Bacillati</taxon>
        <taxon>Actinomycetota</taxon>
        <taxon>Actinomycetes</taxon>
        <taxon>Mycobacteriales</taxon>
        <taxon>Mycobacteriaceae</taxon>
        <taxon>Mycolicibacterium</taxon>
    </lineage>
</organism>
<feature type="compositionally biased region" description="Acidic residues" evidence="1">
    <location>
        <begin position="21"/>
        <end position="31"/>
    </location>
</feature>
<evidence type="ECO:0000313" key="2">
    <source>
        <dbReference type="EMBL" id="ORA68289.1"/>
    </source>
</evidence>
<feature type="region of interest" description="Disordered" evidence="1">
    <location>
        <begin position="1"/>
        <end position="43"/>
    </location>
</feature>
<feature type="compositionally biased region" description="Acidic residues" evidence="1">
    <location>
        <begin position="1"/>
        <end position="12"/>
    </location>
</feature>
<proteinExistence type="predicted"/>
<gene>
    <name evidence="2" type="ORF">BST23_04200</name>
</gene>
<dbReference type="AlphaFoldDB" id="A0A1X0D7U9"/>
<comment type="caution">
    <text evidence="2">The sequence shown here is derived from an EMBL/GenBank/DDBJ whole genome shotgun (WGS) entry which is preliminary data.</text>
</comment>
<dbReference type="STRING" id="81858.BST23_04200"/>
<sequence>MSDTTDPADAETPDTAVENQDSAEDTGEENQDEKIDSTDTFSRSYVEKLRNEAAKLRIRAQRADELAHRLHTELVRATGKLADPADLEFDPEHLQDADKLSAAINALLEAKPHLRSRKPIGDVGQGRRGNAEEPVSLLGILKDFA</sequence>
<dbReference type="RefSeq" id="WP_083042500.1">
    <property type="nucleotide sequence ID" value="NZ_MVHP01000003.1"/>
</dbReference>
<dbReference type="EMBL" id="MVHP01000003">
    <property type="protein sequence ID" value="ORA68289.1"/>
    <property type="molecule type" value="Genomic_DNA"/>
</dbReference>
<accession>A0A1X0D7U9</accession>
<protein>
    <submittedName>
        <fullName evidence="2">Uncharacterized protein</fullName>
    </submittedName>
</protein>
<dbReference type="OrthoDB" id="3831049at2"/>
<dbReference type="Proteomes" id="UP000192772">
    <property type="component" value="Unassembled WGS sequence"/>
</dbReference>
<evidence type="ECO:0000313" key="3">
    <source>
        <dbReference type="Proteomes" id="UP000192772"/>
    </source>
</evidence>